<dbReference type="AlphaFoldDB" id="A0A1A9ZHP9"/>
<feature type="transmembrane region" description="Helical" evidence="1">
    <location>
        <begin position="54"/>
        <end position="73"/>
    </location>
</feature>
<evidence type="ECO:0000313" key="2">
    <source>
        <dbReference type="EnsemblMetazoa" id="GPAI014938-PA"/>
    </source>
</evidence>
<reference evidence="2" key="2">
    <citation type="submission" date="2020-05" db="UniProtKB">
        <authorList>
            <consortium name="EnsemblMetazoa"/>
        </authorList>
    </citation>
    <scope>IDENTIFICATION</scope>
    <source>
        <strain evidence="2">IAEA</strain>
    </source>
</reference>
<keyword evidence="3" id="KW-1185">Reference proteome</keyword>
<reference evidence="3" key="1">
    <citation type="submission" date="2014-03" db="EMBL/GenBank/DDBJ databases">
        <authorList>
            <person name="Aksoy S."/>
            <person name="Warren W."/>
            <person name="Wilson R.K."/>
        </authorList>
    </citation>
    <scope>NUCLEOTIDE SEQUENCE [LARGE SCALE GENOMIC DNA]</scope>
    <source>
        <strain evidence="3">IAEA</strain>
    </source>
</reference>
<organism evidence="2 3">
    <name type="scientific">Glossina pallidipes</name>
    <name type="common">Tsetse fly</name>
    <dbReference type="NCBI Taxonomy" id="7398"/>
    <lineage>
        <taxon>Eukaryota</taxon>
        <taxon>Metazoa</taxon>
        <taxon>Ecdysozoa</taxon>
        <taxon>Arthropoda</taxon>
        <taxon>Hexapoda</taxon>
        <taxon>Insecta</taxon>
        <taxon>Pterygota</taxon>
        <taxon>Neoptera</taxon>
        <taxon>Endopterygota</taxon>
        <taxon>Diptera</taxon>
        <taxon>Brachycera</taxon>
        <taxon>Muscomorpha</taxon>
        <taxon>Hippoboscoidea</taxon>
        <taxon>Glossinidae</taxon>
        <taxon>Glossina</taxon>
    </lineage>
</organism>
<sequence>SSIIKLPRQCKLGVVLVDDLEFNPISLFSLSFLIQNHGIHILLKSNVVYVPIRLLYILNIISCSLELLLQIGYRQSLTVRSFIYQ</sequence>
<keyword evidence="1" id="KW-0812">Transmembrane</keyword>
<evidence type="ECO:0000256" key="1">
    <source>
        <dbReference type="SAM" id="Phobius"/>
    </source>
</evidence>
<keyword evidence="1" id="KW-0472">Membrane</keyword>
<evidence type="ECO:0000313" key="3">
    <source>
        <dbReference type="Proteomes" id="UP000092445"/>
    </source>
</evidence>
<name>A0A1A9ZHP9_GLOPL</name>
<dbReference type="Proteomes" id="UP000092445">
    <property type="component" value="Unassembled WGS sequence"/>
</dbReference>
<accession>A0A1A9ZHP9</accession>
<dbReference type="EnsemblMetazoa" id="GPAI014938-RA">
    <property type="protein sequence ID" value="GPAI014938-PA"/>
    <property type="gene ID" value="GPAI014938"/>
</dbReference>
<feature type="transmembrane region" description="Helical" evidence="1">
    <location>
        <begin position="12"/>
        <end position="34"/>
    </location>
</feature>
<proteinExistence type="predicted"/>
<dbReference type="VEuPathDB" id="VectorBase:GPAI014938"/>
<keyword evidence="1" id="KW-1133">Transmembrane helix</keyword>
<protein>
    <submittedName>
        <fullName evidence="2">Uncharacterized protein</fullName>
    </submittedName>
</protein>